<accession>A0A7T7V281</accession>
<evidence type="ECO:0000313" key="1">
    <source>
        <dbReference type="EMBL" id="QQN60517.1"/>
    </source>
</evidence>
<dbReference type="Proteomes" id="UP000595426">
    <property type="component" value="Chromosome"/>
</dbReference>
<evidence type="ECO:0008006" key="3">
    <source>
        <dbReference type="Google" id="ProtNLM"/>
    </source>
</evidence>
<sequence length="81" mass="9450">MNTKLTLNLDKNIIESAKDYAKSNHTSLSKLIENYLNSLTTKEEIERKVSPLVQSLTGLIPYESEEDYKRNYSEYLSKKYL</sequence>
<dbReference type="KEGG" id="egm:AYC65_18085"/>
<dbReference type="Pfam" id="PF19891">
    <property type="entry name" value="DUF6364"/>
    <property type="match status" value="1"/>
</dbReference>
<reference evidence="1 2" key="1">
    <citation type="submission" date="2020-12" db="EMBL/GenBank/DDBJ databases">
        <title>FDA dAtabase for Regulatory Grade micrObial Sequences (FDA-ARGOS): Supporting development and validation of Infectious Disease Dx tests.</title>
        <authorList>
            <person name="Kerrigan L."/>
            <person name="Long C."/>
            <person name="Tallon L."/>
            <person name="Sadzewicz L."/>
            <person name="Zhao X."/>
            <person name="Boylan J."/>
            <person name="Ott S."/>
            <person name="Bowen H."/>
            <person name="Vavikolanu K."/>
            <person name="Mehta A."/>
            <person name="Aluvathingal J."/>
            <person name="Nadendla S."/>
            <person name="Yan Y."/>
            <person name="Sichtig H."/>
        </authorList>
    </citation>
    <scope>NUCLEOTIDE SEQUENCE [LARGE SCALE GENOMIC DNA]</scope>
    <source>
        <strain evidence="1 2">FDAARGOS_1031</strain>
    </source>
</reference>
<dbReference type="GeneID" id="93134831"/>
<name>A0A7T7V281_9FLAO</name>
<organism evidence="1 2">
    <name type="scientific">Elizabethkingia bruuniana</name>
    <dbReference type="NCBI Taxonomy" id="1756149"/>
    <lineage>
        <taxon>Bacteria</taxon>
        <taxon>Pseudomonadati</taxon>
        <taxon>Bacteroidota</taxon>
        <taxon>Flavobacteriia</taxon>
        <taxon>Flavobacteriales</taxon>
        <taxon>Weeksellaceae</taxon>
        <taxon>Elizabethkingia</taxon>
    </lineage>
</organism>
<dbReference type="EMBL" id="CP067018">
    <property type="protein sequence ID" value="QQN60517.1"/>
    <property type="molecule type" value="Genomic_DNA"/>
</dbReference>
<dbReference type="RefSeq" id="WP_034871810.1">
    <property type="nucleotide sequence ID" value="NZ_CAJJUP010000003.1"/>
</dbReference>
<gene>
    <name evidence="1" type="ORF">I6H88_08110</name>
</gene>
<dbReference type="AlphaFoldDB" id="A0A7T7V281"/>
<evidence type="ECO:0000313" key="2">
    <source>
        <dbReference type="Proteomes" id="UP000595426"/>
    </source>
</evidence>
<keyword evidence="2" id="KW-1185">Reference proteome</keyword>
<dbReference type="InterPro" id="IPR045944">
    <property type="entry name" value="DUF6364"/>
</dbReference>
<proteinExistence type="predicted"/>
<protein>
    <recommendedName>
        <fullName evidence="3">Antitoxin</fullName>
    </recommendedName>
</protein>
<dbReference type="OrthoDB" id="1121643at2"/>